<name>A0AAI8VN65_9PEZI</name>
<reference evidence="2" key="1">
    <citation type="submission" date="2023-10" db="EMBL/GenBank/DDBJ databases">
        <authorList>
            <person name="Hackl T."/>
        </authorList>
    </citation>
    <scope>NUCLEOTIDE SEQUENCE</scope>
</reference>
<dbReference type="PANTHER" id="PTHR11614">
    <property type="entry name" value="PHOSPHOLIPASE-RELATED"/>
    <property type="match status" value="1"/>
</dbReference>
<evidence type="ECO:0000259" key="1">
    <source>
        <dbReference type="Pfam" id="PF12146"/>
    </source>
</evidence>
<sequence length="310" mass="33827">MVQITEGKFKIDGVSLFTKTWLPGGDVPPKAKMIMFHGFSDHIGRYYDFFPYLASRGIAVYGVDQRGWGKSAPTHSDKGRSGPTTRVLADMAAFVQDRAAAAPATAPVFVCGHSMGGGQVMALASSPEHESDVVARVRGWILEAPFLGFAQELQPNWLTIASGKLASHVLPGFKMHRPIPPEDITRDPDVQRSIADDALCHNYGTLEGLAGMLDRTEKLSSGRMQLSPKVRSLLLAHGTGDKATSFDKSKAWFERQTQLQDKEFKAYEGVYHQIHADHGKEVFYEDVANWILARCDGDGPTGGGAPEAKL</sequence>
<dbReference type="AlphaFoldDB" id="A0AAI8VN65"/>
<dbReference type="InterPro" id="IPR051044">
    <property type="entry name" value="MAG_DAG_Lipase"/>
</dbReference>
<protein>
    <submittedName>
        <fullName evidence="2">Uu.00g091490.m01.CDS01</fullName>
    </submittedName>
</protein>
<dbReference type="InterPro" id="IPR029058">
    <property type="entry name" value="AB_hydrolase_fold"/>
</dbReference>
<accession>A0AAI8VN65</accession>
<gene>
    <name evidence="2" type="ORF">KHLLAP_LOCUS8431</name>
</gene>
<organism evidence="2 3">
    <name type="scientific">Anthostomella pinea</name>
    <dbReference type="NCBI Taxonomy" id="933095"/>
    <lineage>
        <taxon>Eukaryota</taxon>
        <taxon>Fungi</taxon>
        <taxon>Dikarya</taxon>
        <taxon>Ascomycota</taxon>
        <taxon>Pezizomycotina</taxon>
        <taxon>Sordariomycetes</taxon>
        <taxon>Xylariomycetidae</taxon>
        <taxon>Xylariales</taxon>
        <taxon>Xylariaceae</taxon>
        <taxon>Anthostomella</taxon>
    </lineage>
</organism>
<dbReference type="InterPro" id="IPR022742">
    <property type="entry name" value="Hydrolase_4"/>
</dbReference>
<comment type="caution">
    <text evidence="2">The sequence shown here is derived from an EMBL/GenBank/DDBJ whole genome shotgun (WGS) entry which is preliminary data.</text>
</comment>
<feature type="domain" description="Serine aminopeptidase S33" evidence="1">
    <location>
        <begin position="28"/>
        <end position="277"/>
    </location>
</feature>
<dbReference type="Gene3D" id="3.40.50.1820">
    <property type="entry name" value="alpha/beta hydrolase"/>
    <property type="match status" value="1"/>
</dbReference>
<dbReference type="Pfam" id="PF12146">
    <property type="entry name" value="Hydrolase_4"/>
    <property type="match status" value="1"/>
</dbReference>
<evidence type="ECO:0000313" key="3">
    <source>
        <dbReference type="Proteomes" id="UP001295740"/>
    </source>
</evidence>
<dbReference type="SUPFAM" id="SSF53474">
    <property type="entry name" value="alpha/beta-Hydrolases"/>
    <property type="match status" value="1"/>
</dbReference>
<proteinExistence type="predicted"/>
<dbReference type="Proteomes" id="UP001295740">
    <property type="component" value="Unassembled WGS sequence"/>
</dbReference>
<keyword evidence="3" id="KW-1185">Reference proteome</keyword>
<evidence type="ECO:0000313" key="2">
    <source>
        <dbReference type="EMBL" id="CAJ2507963.1"/>
    </source>
</evidence>
<dbReference type="EMBL" id="CAUWAG010000010">
    <property type="protein sequence ID" value="CAJ2507963.1"/>
    <property type="molecule type" value="Genomic_DNA"/>
</dbReference>